<reference evidence="1" key="1">
    <citation type="submission" date="2020-02" db="EMBL/GenBank/DDBJ databases">
        <authorList>
            <person name="Meier V. D."/>
        </authorList>
    </citation>
    <scope>NUCLEOTIDE SEQUENCE</scope>
    <source>
        <strain evidence="1">AVDCRST_MAG88</strain>
    </source>
</reference>
<name>A0A6J4VJ98_9BACT</name>
<sequence>MAHGTITSIRPNRVDGRGFGFIAPDSGGPLLFFPSRNAEGARQALGRALHNLRHPATRREKPFDQLRVGQRVEFTMDDDYHTPRRLGAEQVRPQAGPLRALDCECGERLGGTDNAALLRVTRLHIAQAHPGQPLNEEQLELLLAVDAYTPGDGAPGAPRAGV</sequence>
<dbReference type="AlphaFoldDB" id="A0A6J4VJ98"/>
<proteinExistence type="predicted"/>
<accession>A0A6J4VJ98</accession>
<dbReference type="InterPro" id="IPR012340">
    <property type="entry name" value="NA-bd_OB-fold"/>
</dbReference>
<gene>
    <name evidence="1" type="ORF">AVDCRST_MAG88-2966</name>
</gene>
<evidence type="ECO:0000313" key="1">
    <source>
        <dbReference type="EMBL" id="CAA9577570.1"/>
    </source>
</evidence>
<dbReference type="EMBL" id="CADCWM010000716">
    <property type="protein sequence ID" value="CAA9577570.1"/>
    <property type="molecule type" value="Genomic_DNA"/>
</dbReference>
<dbReference type="Gene3D" id="2.40.50.140">
    <property type="entry name" value="Nucleic acid-binding proteins"/>
    <property type="match status" value="1"/>
</dbReference>
<protein>
    <recommendedName>
        <fullName evidence="2">CSD domain-containing protein</fullName>
    </recommendedName>
</protein>
<organism evidence="1">
    <name type="scientific">uncultured Thermomicrobiales bacterium</name>
    <dbReference type="NCBI Taxonomy" id="1645740"/>
    <lineage>
        <taxon>Bacteria</taxon>
        <taxon>Pseudomonadati</taxon>
        <taxon>Thermomicrobiota</taxon>
        <taxon>Thermomicrobia</taxon>
        <taxon>Thermomicrobiales</taxon>
        <taxon>environmental samples</taxon>
    </lineage>
</organism>
<evidence type="ECO:0008006" key="2">
    <source>
        <dbReference type="Google" id="ProtNLM"/>
    </source>
</evidence>